<dbReference type="Proteomes" id="UP000184517">
    <property type="component" value="Unassembled WGS sequence"/>
</dbReference>
<feature type="transmembrane region" description="Helical" evidence="1">
    <location>
        <begin position="155"/>
        <end position="174"/>
    </location>
</feature>
<feature type="transmembrane region" description="Helical" evidence="1">
    <location>
        <begin position="6"/>
        <end position="30"/>
    </location>
</feature>
<evidence type="ECO:0000313" key="2">
    <source>
        <dbReference type="EMBL" id="SHE59896.1"/>
    </source>
</evidence>
<evidence type="ECO:0000256" key="1">
    <source>
        <dbReference type="SAM" id="Phobius"/>
    </source>
</evidence>
<keyword evidence="3" id="KW-1185">Reference proteome</keyword>
<keyword evidence="1" id="KW-1133">Transmembrane helix</keyword>
<proteinExistence type="predicted"/>
<reference evidence="3" key="1">
    <citation type="submission" date="2016-11" db="EMBL/GenBank/DDBJ databases">
        <authorList>
            <person name="Varghese N."/>
            <person name="Submissions S."/>
        </authorList>
    </citation>
    <scope>NUCLEOTIDE SEQUENCE [LARGE SCALE GENOMIC DNA]</scope>
    <source>
        <strain evidence="3">DSM 16579</strain>
    </source>
</reference>
<organism evidence="2 3">
    <name type="scientific">Marinomonas polaris DSM 16579</name>
    <dbReference type="NCBI Taxonomy" id="1122206"/>
    <lineage>
        <taxon>Bacteria</taxon>
        <taxon>Pseudomonadati</taxon>
        <taxon>Pseudomonadota</taxon>
        <taxon>Gammaproteobacteria</taxon>
        <taxon>Oceanospirillales</taxon>
        <taxon>Oceanospirillaceae</taxon>
        <taxon>Marinomonas</taxon>
    </lineage>
</organism>
<protein>
    <submittedName>
        <fullName evidence="2">Uncharacterized protein</fullName>
    </submittedName>
</protein>
<sequence length="225" mass="25032">MELLNNSWVVGIGGGILSGLIVTLITRYLFTKKDNKEYAQKVSAVNKEVVYALRPGISEGYIPDNEVLSSLINATARKYRVERDDVYQPKQIAEELIKEIMDSSFISSETKKNYSETLAHLVTKEKTTDAILSLRVERTSIESEYRQKQTERMSAMLGITAAMGTMAVALSTVLDKPTLSSPIKELINITLPTVTVLASVLLATITMLISVKLKRSRDGREEKET</sequence>
<gene>
    <name evidence="2" type="ORF">SAMN02745753_00483</name>
</gene>
<feature type="transmembrane region" description="Helical" evidence="1">
    <location>
        <begin position="186"/>
        <end position="211"/>
    </location>
</feature>
<dbReference type="STRING" id="1122206.SAMN02745753_00483"/>
<dbReference type="EMBL" id="FQVF01000003">
    <property type="protein sequence ID" value="SHE59896.1"/>
    <property type="molecule type" value="Genomic_DNA"/>
</dbReference>
<name>A0A1M4UT45_9GAMM</name>
<evidence type="ECO:0000313" key="3">
    <source>
        <dbReference type="Proteomes" id="UP000184517"/>
    </source>
</evidence>
<dbReference type="RefSeq" id="WP_072838135.1">
    <property type="nucleotide sequence ID" value="NZ_FQVF01000003.1"/>
</dbReference>
<dbReference type="OrthoDB" id="3036078at2"/>
<accession>A0A1M4UT45</accession>
<keyword evidence="1" id="KW-0472">Membrane</keyword>
<dbReference type="AlphaFoldDB" id="A0A1M4UT45"/>
<keyword evidence="1" id="KW-0812">Transmembrane</keyword>